<gene>
    <name evidence="2" type="ORF">L484_010117</name>
</gene>
<protein>
    <submittedName>
        <fullName evidence="2">Uncharacterized protein</fullName>
    </submittedName>
</protein>
<keyword evidence="3" id="KW-1185">Reference proteome</keyword>
<dbReference type="Proteomes" id="UP000030645">
    <property type="component" value="Unassembled WGS sequence"/>
</dbReference>
<proteinExistence type="predicted"/>
<reference evidence="3" key="1">
    <citation type="submission" date="2013-01" db="EMBL/GenBank/DDBJ databases">
        <title>Draft Genome Sequence of a Mulberry Tree, Morus notabilis C.K. Schneid.</title>
        <authorList>
            <person name="He N."/>
            <person name="Zhao S."/>
        </authorList>
    </citation>
    <scope>NUCLEOTIDE SEQUENCE</scope>
</reference>
<organism evidence="2 3">
    <name type="scientific">Morus notabilis</name>
    <dbReference type="NCBI Taxonomy" id="981085"/>
    <lineage>
        <taxon>Eukaryota</taxon>
        <taxon>Viridiplantae</taxon>
        <taxon>Streptophyta</taxon>
        <taxon>Embryophyta</taxon>
        <taxon>Tracheophyta</taxon>
        <taxon>Spermatophyta</taxon>
        <taxon>Magnoliopsida</taxon>
        <taxon>eudicotyledons</taxon>
        <taxon>Gunneridae</taxon>
        <taxon>Pentapetalae</taxon>
        <taxon>rosids</taxon>
        <taxon>fabids</taxon>
        <taxon>Rosales</taxon>
        <taxon>Moraceae</taxon>
        <taxon>Moreae</taxon>
        <taxon>Morus</taxon>
    </lineage>
</organism>
<evidence type="ECO:0000256" key="1">
    <source>
        <dbReference type="SAM" id="MobiDB-lite"/>
    </source>
</evidence>
<evidence type="ECO:0000313" key="2">
    <source>
        <dbReference type="EMBL" id="EXB25250.1"/>
    </source>
</evidence>
<dbReference type="AlphaFoldDB" id="W9QJ39"/>
<name>W9QJ39_9ROSA</name>
<sequence length="89" mass="9910">MESGYKVIKSKQMYKEGKHNGNNVVDRANPTASMASSGSFEGVFAEHPTKQKMSRSNAQLYSGDDETIDARAASYIAYVQERFRLQTVV</sequence>
<dbReference type="EMBL" id="KE343360">
    <property type="protein sequence ID" value="EXB25250.1"/>
    <property type="molecule type" value="Genomic_DNA"/>
</dbReference>
<feature type="region of interest" description="Disordered" evidence="1">
    <location>
        <begin position="12"/>
        <end position="37"/>
    </location>
</feature>
<evidence type="ECO:0000313" key="3">
    <source>
        <dbReference type="Proteomes" id="UP000030645"/>
    </source>
</evidence>
<accession>W9QJ39</accession>